<keyword evidence="10" id="KW-1185">Reference proteome</keyword>
<reference evidence="9 10" key="1">
    <citation type="journal article" date="2012" name="Genome Biol.">
        <title>The genome of the polar eukaryotic microalga coccomyxa subellipsoidea reveals traits of cold adaptation.</title>
        <authorList>
            <person name="Blanc G."/>
            <person name="Agarkova I."/>
            <person name="Grimwood J."/>
            <person name="Kuo A."/>
            <person name="Brueggeman A."/>
            <person name="Dunigan D."/>
            <person name="Gurnon J."/>
            <person name="Ladunga I."/>
            <person name="Lindquist E."/>
            <person name="Lucas S."/>
            <person name="Pangilinan J."/>
            <person name="Proschold T."/>
            <person name="Salamov A."/>
            <person name="Schmutz J."/>
            <person name="Weeks D."/>
            <person name="Yamada T."/>
            <person name="Claverie J.M."/>
            <person name="Grigoriev I."/>
            <person name="Van Etten J."/>
            <person name="Lomsadze A."/>
            <person name="Borodovsky M."/>
        </authorList>
    </citation>
    <scope>NUCLEOTIDE SEQUENCE [LARGE SCALE GENOMIC DNA]</scope>
    <source>
        <strain evidence="9 10">C-169</strain>
    </source>
</reference>
<evidence type="ECO:0000256" key="3">
    <source>
        <dbReference type="ARBA" id="ARBA00022574"/>
    </source>
</evidence>
<accession>I0YLW9</accession>
<keyword evidence="5" id="KW-0802">TPR repeat</keyword>
<dbReference type="EMBL" id="AGSI01000019">
    <property type="protein sequence ID" value="EIE19388.1"/>
    <property type="molecule type" value="Genomic_DNA"/>
</dbReference>
<dbReference type="SUPFAM" id="SSF50978">
    <property type="entry name" value="WD40 repeat-like"/>
    <property type="match status" value="1"/>
</dbReference>
<keyword evidence="2" id="KW-0217">Developmental protein</keyword>
<dbReference type="GeneID" id="17037328"/>
<evidence type="ECO:0000256" key="4">
    <source>
        <dbReference type="ARBA" id="ARBA00022737"/>
    </source>
</evidence>
<dbReference type="AlphaFoldDB" id="I0YLW9"/>
<sequence length="1193" mass="130733">MHLRFERNLIDFSDSQQKITALSWSPTRQKIAAATADRVIYLFDEGGELRDRFRTKPNDSDGHFVYMVWGMAFSQDSTILATAQSDGVVFVYRLGLEWGEKKSICAKFPANSPVTSIVWPPNNADRLYFGALDGKVRVGHLETNKTEVVSGNLEASAILTLAANGKGDAVISGHEDGRICRYDLSRTSGDDNMQVMVRHSCSVEVLAWGDVILAAGPDCKVESLHGTTAMCWSPDSNYVVLGTLSGGVMLYSTCLKRQLYKDNFEITYSSLSKASVQHRPTGQSVAMASSLGQSISNIDIYQDRYVVARTSKSLVLGDLTRKVTGEILWGGKGKQRFYFGNPEELNASASHLLFRDQHASLHMLYLATAKNVLLLERCSYCQWVPSLDVIVAQSGGTLHVWYSARCPGSVATAAVQGAVDSIINFQGKVEVVLTEGSRKEAHRLDPALIRFGQTLAAGSTREVADMAKQSSLEQLVSDLVEQLSRDGDFGEAASVLLKQGNLQAAMEYFLKAGMPDQAAQDTRTAVPLCRRLAAGYEASRQLESAEHWYIRAGLPKEAAQMWLRAKCWPQAVHAASQHLSDTAAHELFVVHAKRLEAQRRWQDAESAWVAVGEPAQAVAMHRRNNDFAAMFRAVRQHQPERLADTHAQLAREMEAAGDLKGAEAHFVEAGHWRGAADMYAKHHSWEDALRIAKSHGGTAAHDQVAIAWASSCSPQKAVAILARCAGHWKNAEQEFLLAGQPKEALEMWLYQKNWAVARQLCQQHYPSGMHSVVDAQARVAREEGDVAHAEALFLEIGQPQVALQMHQEAGDWDAALRLAEQHLPSMVPQIQARMQPAALEPPQPAESPLVTHAEALEAEGSWAKAIDAYLSITQQHISDQDRQIEMWGRALKIAETKMHSRLAEVAATIGRRLQRLGQFEQAGELLMGAQDNKDNALRMAVEHAHLRCGVPTAAELLEAGGAHMALPVYADAGRWELVHDVAANLDSATRDDYLIRHVTDLMHQEQPDQAAPVLAHYGAPKAAGLYPFYQSIAQALLSKVLRTATGKSAVETAFSACHRFLHGLLVDANGATLHHDPAKQGLRNAWEAVHYSLLHSRSVRKGWHLLAAKQATSLLRFCVFIPADWAYATAGLAWRDAGAANMALLFLNRFLDIAEAIEDGLAGIKLGPIQGAGVGDRSFLGSQNLTITKSAQL</sequence>
<dbReference type="GO" id="GO:0005930">
    <property type="term" value="C:axoneme"/>
    <property type="evidence" value="ECO:0007669"/>
    <property type="project" value="TreeGrafter"/>
</dbReference>
<evidence type="ECO:0000256" key="5">
    <source>
        <dbReference type="ARBA" id="ARBA00022803"/>
    </source>
</evidence>
<dbReference type="InterPro" id="IPR001680">
    <property type="entry name" value="WD40_rpt"/>
</dbReference>
<dbReference type="Gene3D" id="2.130.10.10">
    <property type="entry name" value="YVTN repeat-like/Quinoprotein amine dehydrogenase"/>
    <property type="match status" value="1"/>
</dbReference>
<dbReference type="PANTHER" id="PTHR15722">
    <property type="entry name" value="IFT140/172-RELATED"/>
    <property type="match status" value="1"/>
</dbReference>
<keyword evidence="4" id="KW-0677">Repeat</keyword>
<dbReference type="OrthoDB" id="2186662at2759"/>
<dbReference type="KEGG" id="csl:COCSUDRAFT_44724"/>
<evidence type="ECO:0000313" key="10">
    <source>
        <dbReference type="Proteomes" id="UP000007264"/>
    </source>
</evidence>
<evidence type="ECO:0000256" key="7">
    <source>
        <dbReference type="ARBA" id="ARBA00023273"/>
    </source>
</evidence>
<dbReference type="Pfam" id="PF00400">
    <property type="entry name" value="WD40"/>
    <property type="match status" value="2"/>
</dbReference>
<evidence type="ECO:0000256" key="1">
    <source>
        <dbReference type="ARBA" id="ARBA00004138"/>
    </source>
</evidence>
<dbReference type="eggNOG" id="KOG3616">
    <property type="taxonomic scope" value="Eukaryota"/>
</dbReference>
<keyword evidence="6" id="KW-0969">Cilium</keyword>
<organism evidence="9 10">
    <name type="scientific">Coccomyxa subellipsoidea (strain C-169)</name>
    <name type="common">Green microalga</name>
    <dbReference type="NCBI Taxonomy" id="574566"/>
    <lineage>
        <taxon>Eukaryota</taxon>
        <taxon>Viridiplantae</taxon>
        <taxon>Chlorophyta</taxon>
        <taxon>core chlorophytes</taxon>
        <taxon>Trebouxiophyceae</taxon>
        <taxon>Trebouxiophyceae incertae sedis</taxon>
        <taxon>Coccomyxaceae</taxon>
        <taxon>Coccomyxa</taxon>
        <taxon>Coccomyxa subellipsoidea</taxon>
    </lineage>
</organism>
<evidence type="ECO:0000313" key="9">
    <source>
        <dbReference type="EMBL" id="EIE19388.1"/>
    </source>
</evidence>
<dbReference type="GO" id="GO:0030992">
    <property type="term" value="C:intraciliary transport particle B"/>
    <property type="evidence" value="ECO:0007669"/>
    <property type="project" value="TreeGrafter"/>
</dbReference>
<dbReference type="GO" id="GO:0042073">
    <property type="term" value="P:intraciliary transport"/>
    <property type="evidence" value="ECO:0007669"/>
    <property type="project" value="TreeGrafter"/>
</dbReference>
<comment type="similarity">
    <text evidence="8">Belongs to the IFT172 family.</text>
</comment>
<comment type="subcellular location">
    <subcellularLocation>
        <location evidence="1">Cell projection</location>
        <location evidence="1">Cilium</location>
    </subcellularLocation>
</comment>
<keyword evidence="7" id="KW-0966">Cell projection</keyword>
<dbReference type="STRING" id="574566.I0YLW9"/>
<dbReference type="Gene3D" id="1.25.40.470">
    <property type="match status" value="1"/>
</dbReference>
<protein>
    <submittedName>
        <fullName evidence="9">Uncharacterized protein</fullName>
    </submittedName>
</protein>
<dbReference type="InterPro" id="IPR036322">
    <property type="entry name" value="WD40_repeat_dom_sf"/>
</dbReference>
<dbReference type="GO" id="GO:0036064">
    <property type="term" value="C:ciliary basal body"/>
    <property type="evidence" value="ECO:0007669"/>
    <property type="project" value="TreeGrafter"/>
</dbReference>
<dbReference type="SMART" id="SM00320">
    <property type="entry name" value="WD40"/>
    <property type="match status" value="5"/>
</dbReference>
<dbReference type="Proteomes" id="UP000007264">
    <property type="component" value="Unassembled WGS sequence"/>
</dbReference>
<evidence type="ECO:0000256" key="8">
    <source>
        <dbReference type="ARBA" id="ARBA00038130"/>
    </source>
</evidence>
<dbReference type="PANTHER" id="PTHR15722:SF2">
    <property type="entry name" value="INTRAFLAGELLAR TRANSPORT PROTEIN 172 HOMOLOG"/>
    <property type="match status" value="1"/>
</dbReference>
<proteinExistence type="inferred from homology"/>
<comment type="caution">
    <text evidence="9">The sequence shown here is derived from an EMBL/GenBank/DDBJ whole genome shotgun (WGS) entry which is preliminary data.</text>
</comment>
<evidence type="ECO:0000256" key="2">
    <source>
        <dbReference type="ARBA" id="ARBA00022473"/>
    </source>
</evidence>
<evidence type="ECO:0000256" key="6">
    <source>
        <dbReference type="ARBA" id="ARBA00023069"/>
    </source>
</evidence>
<gene>
    <name evidence="9" type="ORF">COCSUDRAFT_44724</name>
</gene>
<dbReference type="RefSeq" id="XP_005643932.1">
    <property type="nucleotide sequence ID" value="XM_005643875.1"/>
</dbReference>
<dbReference type="InterPro" id="IPR015943">
    <property type="entry name" value="WD40/YVTN_repeat-like_dom_sf"/>
</dbReference>
<keyword evidence="3" id="KW-0853">WD repeat</keyword>
<name>I0YLW9_COCSC</name>